<keyword evidence="2" id="KW-0378">Hydrolase</keyword>
<dbReference type="Gene3D" id="3.40.50.300">
    <property type="entry name" value="P-loop containing nucleotide triphosphate hydrolases"/>
    <property type="match status" value="1"/>
</dbReference>
<dbReference type="PROSITE" id="PS51194">
    <property type="entry name" value="HELICASE_CTER"/>
    <property type="match status" value="1"/>
</dbReference>
<dbReference type="InterPro" id="IPR038718">
    <property type="entry name" value="SNF2-like_sf"/>
</dbReference>
<protein>
    <recommendedName>
        <fullName evidence="4">Helicase C-terminal domain-containing protein</fullName>
    </recommendedName>
</protein>
<dbReference type="InterPro" id="IPR050628">
    <property type="entry name" value="SNF2_RAD54_helicase_TF"/>
</dbReference>
<name>A0A9W8TRR5_9PEZI</name>
<proteinExistence type="predicted"/>
<dbReference type="InterPro" id="IPR014001">
    <property type="entry name" value="Helicase_ATP-bd"/>
</dbReference>
<dbReference type="GO" id="GO:0008094">
    <property type="term" value="F:ATP-dependent activity, acting on DNA"/>
    <property type="evidence" value="ECO:0007669"/>
    <property type="project" value="TreeGrafter"/>
</dbReference>
<comment type="caution">
    <text evidence="5">The sequence shown here is derived from an EMBL/GenBank/DDBJ whole genome shotgun (WGS) entry which is preliminary data.</text>
</comment>
<dbReference type="AlphaFoldDB" id="A0A9W8TRR5"/>
<dbReference type="InterPro" id="IPR000330">
    <property type="entry name" value="SNF2_N"/>
</dbReference>
<dbReference type="SMART" id="SM00487">
    <property type="entry name" value="DEXDc"/>
    <property type="match status" value="1"/>
</dbReference>
<keyword evidence="6" id="KW-1185">Reference proteome</keyword>
<dbReference type="SUPFAM" id="SSF52540">
    <property type="entry name" value="P-loop containing nucleoside triphosphate hydrolases"/>
    <property type="match status" value="2"/>
</dbReference>
<dbReference type="PANTHER" id="PTHR45626">
    <property type="entry name" value="TRANSCRIPTION TERMINATION FACTOR 2-RELATED"/>
    <property type="match status" value="1"/>
</dbReference>
<dbReference type="CDD" id="cd18008">
    <property type="entry name" value="DEXDc_SHPRH-like"/>
    <property type="match status" value="1"/>
</dbReference>
<dbReference type="SMART" id="SM00490">
    <property type="entry name" value="HELICc"/>
    <property type="match status" value="1"/>
</dbReference>
<dbReference type="GO" id="GO:0006281">
    <property type="term" value="P:DNA repair"/>
    <property type="evidence" value="ECO:0007669"/>
    <property type="project" value="TreeGrafter"/>
</dbReference>
<dbReference type="Pfam" id="PF00176">
    <property type="entry name" value="SNF2-rel_dom"/>
    <property type="match status" value="2"/>
</dbReference>
<evidence type="ECO:0000313" key="5">
    <source>
        <dbReference type="EMBL" id="KAJ3578996.1"/>
    </source>
</evidence>
<dbReference type="Pfam" id="PF00271">
    <property type="entry name" value="Helicase_C"/>
    <property type="match status" value="1"/>
</dbReference>
<gene>
    <name evidence="5" type="ORF">NPX13_g1566</name>
</gene>
<evidence type="ECO:0000259" key="4">
    <source>
        <dbReference type="PROSITE" id="PS51194"/>
    </source>
</evidence>
<accession>A0A9W8TRR5</accession>
<evidence type="ECO:0000256" key="1">
    <source>
        <dbReference type="ARBA" id="ARBA00022741"/>
    </source>
</evidence>
<evidence type="ECO:0000256" key="2">
    <source>
        <dbReference type="ARBA" id="ARBA00022801"/>
    </source>
</evidence>
<dbReference type="InterPro" id="IPR027417">
    <property type="entry name" value="P-loop_NTPase"/>
</dbReference>
<reference evidence="5" key="1">
    <citation type="submission" date="2022-07" db="EMBL/GenBank/DDBJ databases">
        <title>Genome Sequence of Xylaria arbuscula.</title>
        <authorList>
            <person name="Buettner E."/>
        </authorList>
    </citation>
    <scope>NUCLEOTIDE SEQUENCE</scope>
    <source>
        <strain evidence="5">VT107</strain>
    </source>
</reference>
<dbReference type="GO" id="GO:0016787">
    <property type="term" value="F:hydrolase activity"/>
    <property type="evidence" value="ECO:0007669"/>
    <property type="project" value="UniProtKB-KW"/>
</dbReference>
<evidence type="ECO:0000256" key="3">
    <source>
        <dbReference type="ARBA" id="ARBA00022840"/>
    </source>
</evidence>
<dbReference type="EMBL" id="JANPWZ010000144">
    <property type="protein sequence ID" value="KAJ3578996.1"/>
    <property type="molecule type" value="Genomic_DNA"/>
</dbReference>
<dbReference type="InterPro" id="IPR049730">
    <property type="entry name" value="SNF2/RAD54-like_C"/>
</dbReference>
<keyword evidence="1" id="KW-0547">Nucleotide-binding</keyword>
<dbReference type="Proteomes" id="UP001148614">
    <property type="component" value="Unassembled WGS sequence"/>
</dbReference>
<dbReference type="CDD" id="cd18793">
    <property type="entry name" value="SF2_C_SNF"/>
    <property type="match status" value="1"/>
</dbReference>
<feature type="domain" description="Helicase C-terminal" evidence="4">
    <location>
        <begin position="507"/>
        <end position="680"/>
    </location>
</feature>
<keyword evidence="3" id="KW-0067">ATP-binding</keyword>
<dbReference type="GO" id="GO:0005524">
    <property type="term" value="F:ATP binding"/>
    <property type="evidence" value="ECO:0007669"/>
    <property type="project" value="UniProtKB-KW"/>
</dbReference>
<evidence type="ECO:0000313" key="6">
    <source>
        <dbReference type="Proteomes" id="UP001148614"/>
    </source>
</evidence>
<sequence length="681" mass="75406">MDEGRQWKRRRLDQPGLIIATSKIPDLSASPSGDISRGCRALSVCTGAATCRAVETAGTGIDNSANASIVCYGMLENLPILSIPTAAILDSPALVSAYLNEDGIVQRSSDGACVGKIEDRALNCLFKINNEDRVEIQFMLKTVTSQICKKRAARLVGLASAIIYGPQDLGDDVGYFLDRCNYFLQDPFRCERNVPYNNPHCISTLFETPRMTFDLRSPDLGTHGFTVSDSLQALETTGNLPEWPQPAALKTGLHPHQKQALRFFIDREGPKKVKHIWQSSALLGESPTYVNDVTGSSQTTSPPEWNGGILADEMGLGKTLEMISLIAVDRELQWQSREDQFASTTSALTSTLVVVPPSLFTTYQTVQAEYKFKDRGDSILFRHKWRRVILDEAHIIRNKTATSSSLMALRAISRWAVTGTPIQNSFADIGGLLRFLRFAPYDSAKSFDEDILEFFRQGHIEEGARRLKALCHPIMIRRSMSIISLPPRQDCVKTIEFATVERREYEKIETALWQLPSDETSDSSKTLNTAVASEVALGGTWTPHHWFTTLNAKALTTAGICCLRIDGSDSLLSRERTIQEFRENGEIKVILVSISCGGVGLDLTAASRAHLLEPQWNPAVEEQALSRVHRMGQRRAVVTMRYIMKDSIEESVASVKGKKQLLAELLPRTAALAQQPDDESG</sequence>
<organism evidence="5 6">
    <name type="scientific">Xylaria arbuscula</name>
    <dbReference type="NCBI Taxonomy" id="114810"/>
    <lineage>
        <taxon>Eukaryota</taxon>
        <taxon>Fungi</taxon>
        <taxon>Dikarya</taxon>
        <taxon>Ascomycota</taxon>
        <taxon>Pezizomycotina</taxon>
        <taxon>Sordariomycetes</taxon>
        <taxon>Xylariomycetidae</taxon>
        <taxon>Xylariales</taxon>
        <taxon>Xylariaceae</taxon>
        <taxon>Xylaria</taxon>
    </lineage>
</organism>
<dbReference type="VEuPathDB" id="FungiDB:F4678DRAFT_413738"/>
<dbReference type="GO" id="GO:0005634">
    <property type="term" value="C:nucleus"/>
    <property type="evidence" value="ECO:0007669"/>
    <property type="project" value="TreeGrafter"/>
</dbReference>
<dbReference type="Gene3D" id="3.40.50.10810">
    <property type="entry name" value="Tandem AAA-ATPase domain"/>
    <property type="match status" value="2"/>
</dbReference>
<dbReference type="InterPro" id="IPR001650">
    <property type="entry name" value="Helicase_C-like"/>
</dbReference>